<evidence type="ECO:0000313" key="2">
    <source>
        <dbReference type="Proteomes" id="UP001280581"/>
    </source>
</evidence>
<dbReference type="PANTHER" id="PTHR47256:SF1">
    <property type="entry name" value="ZN(II)2CYS6 TRANSCRIPTION FACTOR (EUROFUNG)"/>
    <property type="match status" value="1"/>
</dbReference>
<comment type="caution">
    <text evidence="1">The sequence shown here is derived from an EMBL/GenBank/DDBJ whole genome shotgun (WGS) entry which is preliminary data.</text>
</comment>
<organism evidence="1 2">
    <name type="scientific">Pseudopithomyces chartarum</name>
    <dbReference type="NCBI Taxonomy" id="1892770"/>
    <lineage>
        <taxon>Eukaryota</taxon>
        <taxon>Fungi</taxon>
        <taxon>Dikarya</taxon>
        <taxon>Ascomycota</taxon>
        <taxon>Pezizomycotina</taxon>
        <taxon>Dothideomycetes</taxon>
        <taxon>Pleosporomycetidae</taxon>
        <taxon>Pleosporales</taxon>
        <taxon>Massarineae</taxon>
        <taxon>Didymosphaeriaceae</taxon>
        <taxon>Pseudopithomyces</taxon>
    </lineage>
</organism>
<dbReference type="InterPro" id="IPR053187">
    <property type="entry name" value="Notoamide_regulator"/>
</dbReference>
<protein>
    <recommendedName>
        <fullName evidence="3">Transcription factor domain-containing protein</fullName>
    </recommendedName>
</protein>
<keyword evidence="2" id="KW-1185">Reference proteome</keyword>
<name>A0AAN6M027_9PLEO</name>
<sequence length="589" mass="65697">MDHPTAYPVVNLSRDAIVAKNTLLDSAKALAYDLPTDSRHRRPAAFSSEEQTLNDDPEDIFEAQDLPNVEVDGASPHAVDPLLRKLKIDFWTTVAVMDDVAASAIALYLENDHPVLGLFDAELFLRDLTELRQGFCSSFLVTALLAFACQGYTSKDPEAAALSYEFEKEAELLWRAEQKDSILTTAGLMLLFLSHSAHASQREHEFVQEASEMAKRLKLFGVKAVLDEEEINSLSYEARLALSHTTWGVFNLYTLQAQYYICTATEYRPKVHIPQGASHAADEHQGRRSSQGVLDDHTTGEVFYYLCKLSVIASRILLVLRNTEGSKTPPPLAFALSQYDELLELMDSLPAGMTRRAGADSGAVLDFHIAFHSIVMDLFRPFVTSEKADRFRQLARQHGSPEAVFAASLLQLKGLVVEYTSQHPAAAHHLYWSTALLYLFNAIVKDQTDPQWRFFFGLCLHCYSKLFDCFAVIEGTVQSLLAIAVSYGAISRKNAARAMQERFYKGGAGKRARSRRGEPKEQRRSTFMIDLDLAVRDRDAADVNALVAKFEDMDMFDEFTMMGESDSSEGGVRLACTHLRREGSSSQGS</sequence>
<dbReference type="AlphaFoldDB" id="A0AAN6M027"/>
<evidence type="ECO:0008006" key="3">
    <source>
        <dbReference type="Google" id="ProtNLM"/>
    </source>
</evidence>
<dbReference type="PANTHER" id="PTHR47256">
    <property type="entry name" value="ZN(II)2CYS6 TRANSCRIPTION FACTOR (EUROFUNG)-RELATED"/>
    <property type="match status" value="1"/>
</dbReference>
<accession>A0AAN6M027</accession>
<proteinExistence type="predicted"/>
<dbReference type="EMBL" id="WVTA01000007">
    <property type="protein sequence ID" value="KAK3208539.1"/>
    <property type="molecule type" value="Genomic_DNA"/>
</dbReference>
<dbReference type="Proteomes" id="UP001280581">
    <property type="component" value="Unassembled WGS sequence"/>
</dbReference>
<evidence type="ECO:0000313" key="1">
    <source>
        <dbReference type="EMBL" id="KAK3208539.1"/>
    </source>
</evidence>
<gene>
    <name evidence="1" type="ORF">GRF29_77g1013437</name>
</gene>
<reference evidence="1 2" key="1">
    <citation type="submission" date="2021-02" db="EMBL/GenBank/DDBJ databases">
        <title>Genome assembly of Pseudopithomyces chartarum.</title>
        <authorList>
            <person name="Jauregui R."/>
            <person name="Singh J."/>
            <person name="Voisey C."/>
        </authorList>
    </citation>
    <scope>NUCLEOTIDE SEQUENCE [LARGE SCALE GENOMIC DNA]</scope>
    <source>
        <strain evidence="1 2">AGR01</strain>
    </source>
</reference>
<dbReference type="CDD" id="cd12148">
    <property type="entry name" value="fungal_TF_MHR"/>
    <property type="match status" value="1"/>
</dbReference>